<comment type="caution">
    <text evidence="1">The sequence shown here is derived from an EMBL/GenBank/DDBJ whole genome shotgun (WGS) entry which is preliminary data.</text>
</comment>
<dbReference type="OrthoDB" id="10281192at2759"/>
<evidence type="ECO:0000313" key="1">
    <source>
        <dbReference type="EMBL" id="GFS42689.1"/>
    </source>
</evidence>
<reference evidence="1" key="1">
    <citation type="submission" date="2020-08" db="EMBL/GenBank/DDBJ databases">
        <title>Multicomponent nature underlies the extraordinary mechanical properties of spider dragline silk.</title>
        <authorList>
            <person name="Kono N."/>
            <person name="Nakamura H."/>
            <person name="Mori M."/>
            <person name="Yoshida Y."/>
            <person name="Ohtoshi R."/>
            <person name="Malay A.D."/>
            <person name="Moran D.A.P."/>
            <person name="Tomita M."/>
            <person name="Numata K."/>
            <person name="Arakawa K."/>
        </authorList>
    </citation>
    <scope>NUCLEOTIDE SEQUENCE</scope>
</reference>
<dbReference type="AlphaFoldDB" id="A0A8X6KE46"/>
<keyword evidence="2" id="KW-1185">Reference proteome</keyword>
<dbReference type="EMBL" id="BMAW01044076">
    <property type="protein sequence ID" value="GFS42689.1"/>
    <property type="molecule type" value="Genomic_DNA"/>
</dbReference>
<sequence length="89" mass="10188">MLSIIYSDGDLSVVAVRERVESGVRLRLASSATIEKLPFTYLWRKCCCGREPRRSEKPAQPLRITRLRECSVAPLFYIYTEGSRTSFAE</sequence>
<dbReference type="Proteomes" id="UP000887013">
    <property type="component" value="Unassembled WGS sequence"/>
</dbReference>
<accession>A0A8X6KE46</accession>
<gene>
    <name evidence="1" type="ORF">NPIL_80881</name>
</gene>
<proteinExistence type="predicted"/>
<organism evidence="1 2">
    <name type="scientific">Nephila pilipes</name>
    <name type="common">Giant wood spider</name>
    <name type="synonym">Nephila maculata</name>
    <dbReference type="NCBI Taxonomy" id="299642"/>
    <lineage>
        <taxon>Eukaryota</taxon>
        <taxon>Metazoa</taxon>
        <taxon>Ecdysozoa</taxon>
        <taxon>Arthropoda</taxon>
        <taxon>Chelicerata</taxon>
        <taxon>Arachnida</taxon>
        <taxon>Araneae</taxon>
        <taxon>Araneomorphae</taxon>
        <taxon>Entelegynae</taxon>
        <taxon>Araneoidea</taxon>
        <taxon>Nephilidae</taxon>
        <taxon>Nephila</taxon>
    </lineage>
</organism>
<protein>
    <submittedName>
        <fullName evidence="1">Uncharacterized protein</fullName>
    </submittedName>
</protein>
<name>A0A8X6KE46_NEPPI</name>
<evidence type="ECO:0000313" key="2">
    <source>
        <dbReference type="Proteomes" id="UP000887013"/>
    </source>
</evidence>